<protein>
    <submittedName>
        <fullName evidence="10">Response regulator transcription factor</fullName>
    </submittedName>
</protein>
<name>A0A4R5KH44_9BACL</name>
<accession>A0A4R5KH44</accession>
<evidence type="ECO:0000256" key="5">
    <source>
        <dbReference type="ARBA" id="ARBA00023163"/>
    </source>
</evidence>
<dbReference type="InterPro" id="IPR011006">
    <property type="entry name" value="CheY-like_superfamily"/>
</dbReference>
<evidence type="ECO:0000256" key="2">
    <source>
        <dbReference type="ARBA" id="ARBA00023012"/>
    </source>
</evidence>
<evidence type="ECO:0000313" key="11">
    <source>
        <dbReference type="Proteomes" id="UP000295636"/>
    </source>
</evidence>
<dbReference type="EMBL" id="SMRT01000012">
    <property type="protein sequence ID" value="TDF94769.1"/>
    <property type="molecule type" value="Genomic_DNA"/>
</dbReference>
<dbReference type="SMART" id="SM00862">
    <property type="entry name" value="Trans_reg_C"/>
    <property type="match status" value="1"/>
</dbReference>
<evidence type="ECO:0000256" key="6">
    <source>
        <dbReference type="PROSITE-ProRule" id="PRU00169"/>
    </source>
</evidence>
<keyword evidence="5" id="KW-0804">Transcription</keyword>
<dbReference type="GO" id="GO:0000976">
    <property type="term" value="F:transcription cis-regulatory region binding"/>
    <property type="evidence" value="ECO:0007669"/>
    <property type="project" value="TreeGrafter"/>
</dbReference>
<dbReference type="PROSITE" id="PS51755">
    <property type="entry name" value="OMPR_PHOB"/>
    <property type="match status" value="1"/>
</dbReference>
<dbReference type="PANTHER" id="PTHR48111">
    <property type="entry name" value="REGULATOR OF RPOS"/>
    <property type="match status" value="1"/>
</dbReference>
<dbReference type="GO" id="GO:0032993">
    <property type="term" value="C:protein-DNA complex"/>
    <property type="evidence" value="ECO:0007669"/>
    <property type="project" value="TreeGrafter"/>
</dbReference>
<dbReference type="OrthoDB" id="9790442at2"/>
<keyword evidence="3" id="KW-0805">Transcription regulation</keyword>
<dbReference type="Pfam" id="PF00072">
    <property type="entry name" value="Response_reg"/>
    <property type="match status" value="1"/>
</dbReference>
<dbReference type="InterPro" id="IPR001789">
    <property type="entry name" value="Sig_transdc_resp-reg_receiver"/>
</dbReference>
<keyword evidence="1 6" id="KW-0597">Phosphoprotein</keyword>
<dbReference type="GO" id="GO:0006355">
    <property type="term" value="P:regulation of DNA-templated transcription"/>
    <property type="evidence" value="ECO:0007669"/>
    <property type="project" value="InterPro"/>
</dbReference>
<dbReference type="Pfam" id="PF00486">
    <property type="entry name" value="Trans_reg_C"/>
    <property type="match status" value="1"/>
</dbReference>
<dbReference type="InterPro" id="IPR036388">
    <property type="entry name" value="WH-like_DNA-bd_sf"/>
</dbReference>
<dbReference type="SUPFAM" id="SSF46894">
    <property type="entry name" value="C-terminal effector domain of the bipartite response regulators"/>
    <property type="match status" value="1"/>
</dbReference>
<feature type="modified residue" description="4-aspartylphosphate" evidence="6">
    <location>
        <position position="51"/>
    </location>
</feature>
<reference evidence="10 11" key="1">
    <citation type="submission" date="2019-03" db="EMBL/GenBank/DDBJ databases">
        <title>This is whole genome sequence of Paenibacillus sp MS74 strain.</title>
        <authorList>
            <person name="Trinh H.N."/>
        </authorList>
    </citation>
    <scope>NUCLEOTIDE SEQUENCE [LARGE SCALE GENOMIC DNA]</scope>
    <source>
        <strain evidence="10 11">MS74</strain>
    </source>
</reference>
<keyword evidence="4 7" id="KW-0238">DNA-binding</keyword>
<evidence type="ECO:0000256" key="3">
    <source>
        <dbReference type="ARBA" id="ARBA00023015"/>
    </source>
</evidence>
<dbReference type="SMART" id="SM00448">
    <property type="entry name" value="REC"/>
    <property type="match status" value="1"/>
</dbReference>
<sequence length="234" mass="26634">MKILVVEDDLHLLKTIKTLLEEEGHQVDPTDCGDEGCYMAEQGGYDLLVLDLMLPGMDGLKIVRSVRAKQVLTPILFLTARDSIEDMVKGLDTGADDYMTKPFEVPELLARVRALLRRRGPVDNEGGLAYHRIVLNTRSKEAVIGGEPMELTQKEFELLEYLLRNREQILTREQICMRVWGLDSDVGSNVVDVYIYYLRKKLKAFDYDHIIQTIRNVGYMLKEYAACSTKSESG</sequence>
<feature type="domain" description="OmpR/PhoB-type" evidence="9">
    <location>
        <begin position="125"/>
        <end position="223"/>
    </location>
</feature>
<dbReference type="PANTHER" id="PTHR48111:SF22">
    <property type="entry name" value="REGULATOR OF RPOS"/>
    <property type="match status" value="1"/>
</dbReference>
<dbReference type="FunFam" id="1.10.10.10:FF:000005">
    <property type="entry name" value="Two-component system response regulator"/>
    <property type="match status" value="1"/>
</dbReference>
<gene>
    <name evidence="10" type="ORF">E1757_22705</name>
</gene>
<evidence type="ECO:0000256" key="7">
    <source>
        <dbReference type="PROSITE-ProRule" id="PRU01091"/>
    </source>
</evidence>
<keyword evidence="11" id="KW-1185">Reference proteome</keyword>
<feature type="DNA-binding region" description="OmpR/PhoB-type" evidence="7">
    <location>
        <begin position="125"/>
        <end position="223"/>
    </location>
</feature>
<evidence type="ECO:0000259" key="9">
    <source>
        <dbReference type="PROSITE" id="PS51755"/>
    </source>
</evidence>
<dbReference type="FunFam" id="3.40.50.2300:FF:000002">
    <property type="entry name" value="DNA-binding response regulator PhoP"/>
    <property type="match status" value="1"/>
</dbReference>
<evidence type="ECO:0000256" key="1">
    <source>
        <dbReference type="ARBA" id="ARBA00022553"/>
    </source>
</evidence>
<feature type="domain" description="Response regulatory" evidence="8">
    <location>
        <begin position="2"/>
        <end position="116"/>
    </location>
</feature>
<dbReference type="PROSITE" id="PS50110">
    <property type="entry name" value="RESPONSE_REGULATORY"/>
    <property type="match status" value="1"/>
</dbReference>
<dbReference type="Gene3D" id="6.10.250.690">
    <property type="match status" value="1"/>
</dbReference>
<dbReference type="InterPro" id="IPR039420">
    <property type="entry name" value="WalR-like"/>
</dbReference>
<dbReference type="InterPro" id="IPR016032">
    <property type="entry name" value="Sig_transdc_resp-reg_C-effctor"/>
</dbReference>
<dbReference type="Gene3D" id="1.10.10.10">
    <property type="entry name" value="Winged helix-like DNA-binding domain superfamily/Winged helix DNA-binding domain"/>
    <property type="match status" value="1"/>
</dbReference>
<dbReference type="GO" id="GO:0005829">
    <property type="term" value="C:cytosol"/>
    <property type="evidence" value="ECO:0007669"/>
    <property type="project" value="TreeGrafter"/>
</dbReference>
<dbReference type="Gene3D" id="3.40.50.2300">
    <property type="match status" value="1"/>
</dbReference>
<proteinExistence type="predicted"/>
<dbReference type="GO" id="GO:0000156">
    <property type="term" value="F:phosphorelay response regulator activity"/>
    <property type="evidence" value="ECO:0007669"/>
    <property type="project" value="TreeGrafter"/>
</dbReference>
<dbReference type="CDD" id="cd19935">
    <property type="entry name" value="REC_OmpR_CusR-like"/>
    <property type="match status" value="1"/>
</dbReference>
<dbReference type="AlphaFoldDB" id="A0A4R5KH44"/>
<comment type="caution">
    <text evidence="10">The sequence shown here is derived from an EMBL/GenBank/DDBJ whole genome shotgun (WGS) entry which is preliminary data.</text>
</comment>
<dbReference type="InterPro" id="IPR001867">
    <property type="entry name" value="OmpR/PhoB-type_DNA-bd"/>
</dbReference>
<evidence type="ECO:0000313" key="10">
    <source>
        <dbReference type="EMBL" id="TDF94769.1"/>
    </source>
</evidence>
<organism evidence="10 11">
    <name type="scientific">Paenibacillus piri</name>
    <dbReference type="NCBI Taxonomy" id="2547395"/>
    <lineage>
        <taxon>Bacteria</taxon>
        <taxon>Bacillati</taxon>
        <taxon>Bacillota</taxon>
        <taxon>Bacilli</taxon>
        <taxon>Bacillales</taxon>
        <taxon>Paenibacillaceae</taxon>
        <taxon>Paenibacillus</taxon>
    </lineage>
</organism>
<dbReference type="RefSeq" id="WP_133232393.1">
    <property type="nucleotide sequence ID" value="NZ_SMRT01000012.1"/>
</dbReference>
<evidence type="ECO:0000259" key="8">
    <source>
        <dbReference type="PROSITE" id="PS50110"/>
    </source>
</evidence>
<dbReference type="CDD" id="cd00383">
    <property type="entry name" value="trans_reg_C"/>
    <property type="match status" value="1"/>
</dbReference>
<dbReference type="Proteomes" id="UP000295636">
    <property type="component" value="Unassembled WGS sequence"/>
</dbReference>
<keyword evidence="2" id="KW-0902">Two-component regulatory system</keyword>
<evidence type="ECO:0000256" key="4">
    <source>
        <dbReference type="ARBA" id="ARBA00023125"/>
    </source>
</evidence>
<dbReference type="SUPFAM" id="SSF52172">
    <property type="entry name" value="CheY-like"/>
    <property type="match status" value="1"/>
</dbReference>